<comment type="catalytic activity">
    <reaction evidence="5">
        <text>L-methionyl-tRNA(fMet) + (6R)-10-formyltetrahydrofolate = N-formyl-L-methionyl-tRNA(fMet) + (6S)-5,6,7,8-tetrahydrofolate + H(+)</text>
        <dbReference type="Rhea" id="RHEA:24380"/>
        <dbReference type="Rhea" id="RHEA-COMP:9952"/>
        <dbReference type="Rhea" id="RHEA-COMP:9953"/>
        <dbReference type="ChEBI" id="CHEBI:15378"/>
        <dbReference type="ChEBI" id="CHEBI:57453"/>
        <dbReference type="ChEBI" id="CHEBI:78530"/>
        <dbReference type="ChEBI" id="CHEBI:78844"/>
        <dbReference type="ChEBI" id="CHEBI:195366"/>
        <dbReference type="EC" id="2.1.2.9"/>
    </reaction>
</comment>
<evidence type="ECO:0000256" key="4">
    <source>
        <dbReference type="ARBA" id="ARBA00022917"/>
    </source>
</evidence>
<name>A0A1G6TTH7_9PROT</name>
<keyword evidence="4 5" id="KW-0648">Protein biosynthesis</keyword>
<dbReference type="AlphaFoldDB" id="A0A1G6TTH7"/>
<feature type="domain" description="Formyl transferase C-terminal" evidence="7">
    <location>
        <begin position="203"/>
        <end position="295"/>
    </location>
</feature>
<dbReference type="SUPFAM" id="SSF53328">
    <property type="entry name" value="Formyltransferase"/>
    <property type="match status" value="1"/>
</dbReference>
<dbReference type="InterPro" id="IPR005794">
    <property type="entry name" value="Fmt"/>
</dbReference>
<dbReference type="STRING" id="637679.GCA_001550055_00538"/>
<comment type="function">
    <text evidence="5">Attaches a formyl group to the free amino group of methionyl-tRNA(fMet). The formyl group appears to play a dual role in the initiator identity of N-formylmethionyl-tRNA by promoting its recognition by IF2 and preventing the misappropriation of this tRNA by the elongation apparatus.</text>
</comment>
<dbReference type="PANTHER" id="PTHR11138">
    <property type="entry name" value="METHIONYL-TRNA FORMYLTRANSFERASE"/>
    <property type="match status" value="1"/>
</dbReference>
<reference evidence="8 9" key="1">
    <citation type="submission" date="2016-10" db="EMBL/GenBank/DDBJ databases">
        <authorList>
            <person name="de Groot N.N."/>
        </authorList>
    </citation>
    <scope>NUCLEOTIDE SEQUENCE [LARGE SCALE GENOMIC DNA]</scope>
    <source>
        <strain evidence="8 9">CGMCC 1.9109</strain>
    </source>
</reference>
<keyword evidence="3 5" id="KW-0808">Transferase</keyword>
<proteinExistence type="inferred from homology"/>
<dbReference type="Pfam" id="PF02911">
    <property type="entry name" value="Formyl_trans_C"/>
    <property type="match status" value="1"/>
</dbReference>
<dbReference type="InterPro" id="IPR044135">
    <property type="entry name" value="Met-tRNA-FMT_C"/>
</dbReference>
<dbReference type="Gene3D" id="3.40.50.12230">
    <property type="match status" value="1"/>
</dbReference>
<dbReference type="OrthoDB" id="9802815at2"/>
<comment type="similarity">
    <text evidence="1 5">Belongs to the Fmt family.</text>
</comment>
<feature type="binding site" evidence="5">
    <location>
        <begin position="109"/>
        <end position="112"/>
    </location>
    <ligand>
        <name>(6S)-5,6,7,8-tetrahydrofolate</name>
        <dbReference type="ChEBI" id="CHEBI:57453"/>
    </ligand>
</feature>
<dbReference type="InterPro" id="IPR011034">
    <property type="entry name" value="Formyl_transferase-like_C_sf"/>
</dbReference>
<dbReference type="InterPro" id="IPR001555">
    <property type="entry name" value="GART_AS"/>
</dbReference>
<feature type="domain" description="Formyl transferase N-terminal" evidence="6">
    <location>
        <begin position="1"/>
        <end position="180"/>
    </location>
</feature>
<dbReference type="PANTHER" id="PTHR11138:SF5">
    <property type="entry name" value="METHIONYL-TRNA FORMYLTRANSFERASE, MITOCHONDRIAL"/>
    <property type="match status" value="1"/>
</dbReference>
<dbReference type="GO" id="GO:0004479">
    <property type="term" value="F:methionyl-tRNA formyltransferase activity"/>
    <property type="evidence" value="ECO:0007669"/>
    <property type="project" value="UniProtKB-UniRule"/>
</dbReference>
<dbReference type="NCBIfam" id="TIGR00460">
    <property type="entry name" value="fmt"/>
    <property type="match status" value="1"/>
</dbReference>
<dbReference type="CDD" id="cd08704">
    <property type="entry name" value="Met_tRNA_FMT_C"/>
    <property type="match status" value="1"/>
</dbReference>
<dbReference type="Pfam" id="PF00551">
    <property type="entry name" value="Formyl_trans_N"/>
    <property type="match status" value="1"/>
</dbReference>
<dbReference type="EMBL" id="FNAK01000001">
    <property type="protein sequence ID" value="SDD32413.1"/>
    <property type="molecule type" value="Genomic_DNA"/>
</dbReference>
<dbReference type="PROSITE" id="PS00373">
    <property type="entry name" value="GART"/>
    <property type="match status" value="1"/>
</dbReference>
<evidence type="ECO:0000256" key="5">
    <source>
        <dbReference type="HAMAP-Rule" id="MF_00182"/>
    </source>
</evidence>
<sequence>MRIAFMGTPDFALPTLKALAASSHDVVAVYSQPPAPAGRGKKERPSPVHAWAESQSIPVYTPKSMRDAAAQAEFAALDLDVAVVVAYGQILPQAVLDAPKHGCVNVHASLLPRWRGAAPIHRAVMAGDTQTGVCIMQMEAGLDTGPVLMRAETDIAPTDTTLSLHDRLSAMGGALIVEAVEGLVASSLKAEPQADEGVTYAHKIDKAEAKVDWSADASAVDRLVRGLFPFPGAWTLVDGERLKLLAGSVEAGSGDAGTALDDALLVACGSGAYRIDRAQRAGKGAMDREELLRGFSVPKGTRFE</sequence>
<dbReference type="SUPFAM" id="SSF50486">
    <property type="entry name" value="FMT C-terminal domain-like"/>
    <property type="match status" value="1"/>
</dbReference>
<evidence type="ECO:0000313" key="9">
    <source>
        <dbReference type="Proteomes" id="UP000183685"/>
    </source>
</evidence>
<evidence type="ECO:0000256" key="1">
    <source>
        <dbReference type="ARBA" id="ARBA00010699"/>
    </source>
</evidence>
<dbReference type="RefSeq" id="WP_068308601.1">
    <property type="nucleotide sequence ID" value="NZ_FNAK01000001.1"/>
</dbReference>
<evidence type="ECO:0000259" key="7">
    <source>
        <dbReference type="Pfam" id="PF02911"/>
    </source>
</evidence>
<dbReference type="InterPro" id="IPR002376">
    <property type="entry name" value="Formyl_transf_N"/>
</dbReference>
<gene>
    <name evidence="5" type="primary">fmt</name>
    <name evidence="8" type="ORF">SAMN04488071_0352</name>
</gene>
<dbReference type="EC" id="2.1.2.9" evidence="2 5"/>
<dbReference type="HAMAP" id="MF_00182">
    <property type="entry name" value="Formyl_trans"/>
    <property type="match status" value="1"/>
</dbReference>
<keyword evidence="9" id="KW-1185">Reference proteome</keyword>
<dbReference type="GO" id="GO:0005829">
    <property type="term" value="C:cytosol"/>
    <property type="evidence" value="ECO:0007669"/>
    <property type="project" value="TreeGrafter"/>
</dbReference>
<evidence type="ECO:0000259" key="6">
    <source>
        <dbReference type="Pfam" id="PF00551"/>
    </source>
</evidence>
<protein>
    <recommendedName>
        <fullName evidence="2 5">Methionyl-tRNA formyltransferase</fullName>
        <ecNumber evidence="2 5">2.1.2.9</ecNumber>
    </recommendedName>
</protein>
<organism evidence="8 9">
    <name type="scientific">Kordiimonas lacus</name>
    <dbReference type="NCBI Taxonomy" id="637679"/>
    <lineage>
        <taxon>Bacteria</taxon>
        <taxon>Pseudomonadati</taxon>
        <taxon>Pseudomonadota</taxon>
        <taxon>Alphaproteobacteria</taxon>
        <taxon>Kordiimonadales</taxon>
        <taxon>Kordiimonadaceae</taxon>
        <taxon>Kordiimonas</taxon>
    </lineage>
</organism>
<dbReference type="InterPro" id="IPR036477">
    <property type="entry name" value="Formyl_transf_N_sf"/>
</dbReference>
<dbReference type="CDD" id="cd08646">
    <property type="entry name" value="FMT_core_Met-tRNA-FMT_N"/>
    <property type="match status" value="1"/>
</dbReference>
<evidence type="ECO:0000313" key="8">
    <source>
        <dbReference type="EMBL" id="SDD32413.1"/>
    </source>
</evidence>
<dbReference type="Proteomes" id="UP000183685">
    <property type="component" value="Unassembled WGS sequence"/>
</dbReference>
<dbReference type="FunFam" id="3.40.50.12230:FF:000001">
    <property type="entry name" value="Methionyl-tRNA formyltransferase"/>
    <property type="match status" value="1"/>
</dbReference>
<evidence type="ECO:0000256" key="3">
    <source>
        <dbReference type="ARBA" id="ARBA00022679"/>
    </source>
</evidence>
<evidence type="ECO:0000256" key="2">
    <source>
        <dbReference type="ARBA" id="ARBA00012261"/>
    </source>
</evidence>
<dbReference type="InterPro" id="IPR005793">
    <property type="entry name" value="Formyl_trans_C"/>
</dbReference>
<dbReference type="InterPro" id="IPR041711">
    <property type="entry name" value="Met-tRNA-FMT_N"/>
</dbReference>
<accession>A0A1G6TTH7</accession>